<accession>A0A061A300</accession>
<dbReference type="GO" id="GO:0004602">
    <property type="term" value="F:glutathione peroxidase activity"/>
    <property type="evidence" value="ECO:0007669"/>
    <property type="project" value="TreeGrafter"/>
</dbReference>
<dbReference type="EMBL" id="LK022848">
    <property type="protein sequence ID" value="CDR15649.1"/>
    <property type="molecule type" value="Genomic_DNA"/>
</dbReference>
<name>A0A061A300_9ACTN</name>
<evidence type="ECO:0000313" key="3">
    <source>
        <dbReference type="EMBL" id="CDR15649.1"/>
    </source>
</evidence>
<dbReference type="InterPro" id="IPR036249">
    <property type="entry name" value="Thioredoxin-like_sf"/>
</dbReference>
<dbReference type="InterPro" id="IPR001853">
    <property type="entry name" value="DSBA-like_thioredoxin_dom"/>
</dbReference>
<feature type="region of interest" description="Disordered" evidence="1">
    <location>
        <begin position="206"/>
        <end position="248"/>
    </location>
</feature>
<dbReference type="EMBL" id="JAGGLR010000042">
    <property type="protein sequence ID" value="MBP2068471.1"/>
    <property type="molecule type" value="Genomic_DNA"/>
</dbReference>
<reference evidence="3" key="1">
    <citation type="submission" date="2014-05" db="EMBL/GenBank/DDBJ databases">
        <authorList>
            <person name="Horn Fabian"/>
        </authorList>
    </citation>
    <scope>NUCLEOTIDE SEQUENCE</scope>
</reference>
<dbReference type="PANTHER" id="PTHR42943:SF2">
    <property type="entry name" value="GLUTATHIONE S-TRANSFERASE KAPPA 1"/>
    <property type="match status" value="1"/>
</dbReference>
<protein>
    <submittedName>
        <fullName evidence="3 4">Isomerase</fullName>
    </submittedName>
</protein>
<dbReference type="SUPFAM" id="SSF52833">
    <property type="entry name" value="Thioredoxin-like"/>
    <property type="match status" value="1"/>
</dbReference>
<dbReference type="InterPro" id="IPR051924">
    <property type="entry name" value="GST_Kappa/NadH"/>
</dbReference>
<dbReference type="PANTHER" id="PTHR42943">
    <property type="entry name" value="GLUTATHIONE S-TRANSFERASE KAPPA"/>
    <property type="match status" value="1"/>
</dbReference>
<feature type="domain" description="DSBA-like thioredoxin" evidence="2">
    <location>
        <begin position="10"/>
        <end position="197"/>
    </location>
</feature>
<dbReference type="GO" id="GO:0004364">
    <property type="term" value="F:glutathione transferase activity"/>
    <property type="evidence" value="ECO:0007669"/>
    <property type="project" value="TreeGrafter"/>
</dbReference>
<feature type="compositionally biased region" description="Gly residues" evidence="1">
    <location>
        <begin position="236"/>
        <end position="248"/>
    </location>
</feature>
<dbReference type="GO" id="GO:0006749">
    <property type="term" value="P:glutathione metabolic process"/>
    <property type="evidence" value="ECO:0007669"/>
    <property type="project" value="TreeGrafter"/>
</dbReference>
<gene>
    <name evidence="4" type="ORF">J2Z30_009551</name>
    <name evidence="3" type="ORF">SIRAN8757</name>
</gene>
<reference evidence="4 5" key="2">
    <citation type="submission" date="2021-03" db="EMBL/GenBank/DDBJ databases">
        <title>Genomic Encyclopedia of Type Strains, Phase IV (KMG-IV): sequencing the most valuable type-strain genomes for metagenomic binning, comparative biology and taxonomic classification.</title>
        <authorList>
            <person name="Goeker M."/>
        </authorList>
    </citation>
    <scope>NUCLEOTIDE SEQUENCE [LARGE SCALE GENOMIC DNA]</scope>
    <source>
        <strain evidence="4 5">DSM 41954</strain>
    </source>
</reference>
<sequence length="248" mass="27265">MPRRDRTPRFYFSLRSPYSWLAYRQLRDEHPEVADAITWRPFWEPDARSLLMLEKAGGGFPYVGMSRAKHLYILQDVRRLCSERGLEPAWPVDRDPVWEVPHLAHLAAVDEGKGPEFIERLYRARWEEGRDICAPATIAEVAAELGLPKGRLAGAADDDELRERGVEALLRVDADGVFGVPFFIHGFHKFWGVDRLAPFIASVTDATPGRPDTGSSDTGPSDTGSSDSAPSAVAPGRGGDQGHAGGCG</sequence>
<dbReference type="RefSeq" id="WP_044579392.1">
    <property type="nucleotide sequence ID" value="NZ_BAABDR010000079.1"/>
</dbReference>
<evidence type="ECO:0000256" key="1">
    <source>
        <dbReference type="SAM" id="MobiDB-lite"/>
    </source>
</evidence>
<organism evidence="3">
    <name type="scientific">Streptomyces iranensis</name>
    <dbReference type="NCBI Taxonomy" id="576784"/>
    <lineage>
        <taxon>Bacteria</taxon>
        <taxon>Bacillati</taxon>
        <taxon>Actinomycetota</taxon>
        <taxon>Actinomycetes</taxon>
        <taxon>Kitasatosporales</taxon>
        <taxon>Streptomycetaceae</taxon>
        <taxon>Streptomyces</taxon>
        <taxon>Streptomyces violaceusniger group</taxon>
    </lineage>
</organism>
<dbReference type="HOGENOM" id="CLU_069253_1_3_11"/>
<dbReference type="AlphaFoldDB" id="A0A061A300"/>
<evidence type="ECO:0000259" key="2">
    <source>
        <dbReference type="Pfam" id="PF01323"/>
    </source>
</evidence>
<keyword evidence="5" id="KW-1185">Reference proteome</keyword>
<proteinExistence type="predicted"/>
<dbReference type="Gene3D" id="3.40.30.10">
    <property type="entry name" value="Glutaredoxin"/>
    <property type="match status" value="1"/>
</dbReference>
<evidence type="ECO:0000313" key="4">
    <source>
        <dbReference type="EMBL" id="MBP2068471.1"/>
    </source>
</evidence>
<dbReference type="Pfam" id="PF01323">
    <property type="entry name" value="DSBA"/>
    <property type="match status" value="1"/>
</dbReference>
<keyword evidence="3" id="KW-0413">Isomerase</keyword>
<dbReference type="Proteomes" id="UP000756710">
    <property type="component" value="Unassembled WGS sequence"/>
</dbReference>
<feature type="compositionally biased region" description="Low complexity" evidence="1">
    <location>
        <begin position="211"/>
        <end position="232"/>
    </location>
</feature>
<evidence type="ECO:0000313" key="5">
    <source>
        <dbReference type="Proteomes" id="UP000756710"/>
    </source>
</evidence>
<dbReference type="GO" id="GO:0016853">
    <property type="term" value="F:isomerase activity"/>
    <property type="evidence" value="ECO:0007669"/>
    <property type="project" value="UniProtKB-KW"/>
</dbReference>